<reference evidence="2 3" key="1">
    <citation type="submission" date="2020-08" db="EMBL/GenBank/DDBJ databases">
        <title>Genome public.</title>
        <authorList>
            <person name="Liu C."/>
            <person name="Sun Q."/>
        </authorList>
    </citation>
    <scope>NUCLEOTIDE SEQUENCE [LARGE SCALE GENOMIC DNA]</scope>
    <source>
        <strain evidence="2 3">BX1</strain>
    </source>
</reference>
<organism evidence="2 3">
    <name type="scientific">Yanshouia hominis</name>
    <dbReference type="NCBI Taxonomy" id="2763673"/>
    <lineage>
        <taxon>Bacteria</taxon>
        <taxon>Bacillati</taxon>
        <taxon>Bacillota</taxon>
        <taxon>Clostridia</taxon>
        <taxon>Eubacteriales</taxon>
        <taxon>Oscillospiraceae</taxon>
        <taxon>Yanshouia</taxon>
    </lineage>
</organism>
<dbReference type="RefSeq" id="WP_262400656.1">
    <property type="nucleotide sequence ID" value="NZ_JACRTB010000023.1"/>
</dbReference>
<evidence type="ECO:0000256" key="1">
    <source>
        <dbReference type="ARBA" id="ARBA00005721"/>
    </source>
</evidence>
<proteinExistence type="inferred from homology"/>
<sequence>MNQMNDGRADAVGTLRISREVLSTIAATAASEVAGVHSLTAAPVDLKGMFSKRQLPKSVAVTLRDDIAEVELHLILNGEVKIPIVSEKVQRAVKDAIQSMTRITVSKVHVVIEGINFSAAAAAI</sequence>
<protein>
    <submittedName>
        <fullName evidence="2">Asp23/Gls24 family envelope stress response protein</fullName>
    </submittedName>
</protein>
<evidence type="ECO:0000313" key="2">
    <source>
        <dbReference type="EMBL" id="MBC8577191.1"/>
    </source>
</evidence>
<keyword evidence="3" id="KW-1185">Reference proteome</keyword>
<dbReference type="Proteomes" id="UP000658131">
    <property type="component" value="Unassembled WGS sequence"/>
</dbReference>
<accession>A0ABR7NLA1</accession>
<name>A0ABR7NLA1_9FIRM</name>
<gene>
    <name evidence="2" type="ORF">H8717_12335</name>
</gene>
<dbReference type="EMBL" id="JACRTB010000023">
    <property type="protein sequence ID" value="MBC8577191.1"/>
    <property type="molecule type" value="Genomic_DNA"/>
</dbReference>
<evidence type="ECO:0000313" key="3">
    <source>
        <dbReference type="Proteomes" id="UP000658131"/>
    </source>
</evidence>
<dbReference type="InterPro" id="IPR005531">
    <property type="entry name" value="Asp23"/>
</dbReference>
<dbReference type="PANTHER" id="PTHR34297">
    <property type="entry name" value="HYPOTHETICAL CYTOSOLIC PROTEIN-RELATED"/>
    <property type="match status" value="1"/>
</dbReference>
<comment type="caution">
    <text evidence="2">The sequence shown here is derived from an EMBL/GenBank/DDBJ whole genome shotgun (WGS) entry which is preliminary data.</text>
</comment>
<comment type="similarity">
    <text evidence="1">Belongs to the asp23 family.</text>
</comment>
<dbReference type="Pfam" id="PF03780">
    <property type="entry name" value="Asp23"/>
    <property type="match status" value="1"/>
</dbReference>